<name>X1KUF0_9ZZZZ</name>
<comment type="caution">
    <text evidence="3">The sequence shown here is derived from an EMBL/GenBank/DDBJ whole genome shotgun (WGS) entry which is preliminary data.</text>
</comment>
<feature type="domain" description="Thioredoxin" evidence="2">
    <location>
        <begin position="48"/>
        <end position="132"/>
    </location>
</feature>
<evidence type="ECO:0000259" key="2">
    <source>
        <dbReference type="PROSITE" id="PS51352"/>
    </source>
</evidence>
<keyword evidence="1" id="KW-0812">Transmembrane</keyword>
<reference evidence="3" key="1">
    <citation type="journal article" date="2014" name="Front. Microbiol.">
        <title>High frequency of phylogenetically diverse reductive dehalogenase-homologous genes in deep subseafloor sedimentary metagenomes.</title>
        <authorList>
            <person name="Kawai M."/>
            <person name="Futagami T."/>
            <person name="Toyoda A."/>
            <person name="Takaki Y."/>
            <person name="Nishi S."/>
            <person name="Hori S."/>
            <person name="Arai W."/>
            <person name="Tsubouchi T."/>
            <person name="Morono Y."/>
            <person name="Uchiyama I."/>
            <person name="Ito T."/>
            <person name="Fujiyama A."/>
            <person name="Inagaki F."/>
            <person name="Takami H."/>
        </authorList>
    </citation>
    <scope>NUCLEOTIDE SEQUENCE</scope>
    <source>
        <strain evidence="3">Expedition CK06-06</strain>
    </source>
</reference>
<evidence type="ECO:0000256" key="1">
    <source>
        <dbReference type="SAM" id="Phobius"/>
    </source>
</evidence>
<dbReference type="GO" id="GO:0016491">
    <property type="term" value="F:oxidoreductase activity"/>
    <property type="evidence" value="ECO:0007669"/>
    <property type="project" value="InterPro"/>
</dbReference>
<dbReference type="InterPro" id="IPR050553">
    <property type="entry name" value="Thioredoxin_ResA/DsbE_sf"/>
</dbReference>
<feature type="transmembrane region" description="Helical" evidence="1">
    <location>
        <begin position="12"/>
        <end position="33"/>
    </location>
</feature>
<keyword evidence="1" id="KW-1133">Transmembrane helix</keyword>
<dbReference type="CDD" id="cd02966">
    <property type="entry name" value="TlpA_like_family"/>
    <property type="match status" value="1"/>
</dbReference>
<dbReference type="Pfam" id="PF00578">
    <property type="entry name" value="AhpC-TSA"/>
    <property type="match status" value="1"/>
</dbReference>
<dbReference type="InterPro" id="IPR013766">
    <property type="entry name" value="Thioredoxin_domain"/>
</dbReference>
<organism evidence="3">
    <name type="scientific">marine sediment metagenome</name>
    <dbReference type="NCBI Taxonomy" id="412755"/>
    <lineage>
        <taxon>unclassified sequences</taxon>
        <taxon>metagenomes</taxon>
        <taxon>ecological metagenomes</taxon>
    </lineage>
</organism>
<dbReference type="InterPro" id="IPR000866">
    <property type="entry name" value="AhpC/TSA"/>
</dbReference>
<keyword evidence="1" id="KW-0472">Membrane</keyword>
<dbReference type="PANTHER" id="PTHR42852:SF13">
    <property type="entry name" value="PROTEIN DIPZ"/>
    <property type="match status" value="1"/>
</dbReference>
<dbReference type="PROSITE" id="PS51352">
    <property type="entry name" value="THIOREDOXIN_2"/>
    <property type="match status" value="1"/>
</dbReference>
<dbReference type="EMBL" id="BARV01001243">
    <property type="protein sequence ID" value="GAH93789.1"/>
    <property type="molecule type" value="Genomic_DNA"/>
</dbReference>
<dbReference type="InterPro" id="IPR036249">
    <property type="entry name" value="Thioredoxin-like_sf"/>
</dbReference>
<gene>
    <name evidence="3" type="ORF">S06H3_03727</name>
</gene>
<dbReference type="AlphaFoldDB" id="X1KUF0"/>
<protein>
    <recommendedName>
        <fullName evidence="2">Thioredoxin domain-containing protein</fullName>
    </recommendedName>
</protein>
<dbReference type="Gene3D" id="3.40.30.10">
    <property type="entry name" value="Glutaredoxin"/>
    <property type="match status" value="1"/>
</dbReference>
<proteinExistence type="predicted"/>
<sequence length="132" mass="14776">MSSRENRRKKATIVIVSILIGTIILLGGLYILAIQMSRRFQGMMGAGLETGTVAPDFILKNLNGDDVQLSQFRGKVVLIDFWAVFCKPCVIALPKIQEIHEKYNDKELVVLAINVSEDKNKIQKFIEAKGQL</sequence>
<dbReference type="PANTHER" id="PTHR42852">
    <property type="entry name" value="THIOL:DISULFIDE INTERCHANGE PROTEIN DSBE"/>
    <property type="match status" value="1"/>
</dbReference>
<accession>X1KUF0</accession>
<dbReference type="GO" id="GO:0016209">
    <property type="term" value="F:antioxidant activity"/>
    <property type="evidence" value="ECO:0007669"/>
    <property type="project" value="InterPro"/>
</dbReference>
<dbReference type="SUPFAM" id="SSF52833">
    <property type="entry name" value="Thioredoxin-like"/>
    <property type="match status" value="1"/>
</dbReference>
<evidence type="ECO:0000313" key="3">
    <source>
        <dbReference type="EMBL" id="GAH93789.1"/>
    </source>
</evidence>